<protein>
    <submittedName>
        <fullName evidence="2">Uncharacterized protein</fullName>
    </submittedName>
</protein>
<name>A0A0C2ZGY6_9AGAM</name>
<evidence type="ECO:0000256" key="1">
    <source>
        <dbReference type="SAM" id="MobiDB-lite"/>
    </source>
</evidence>
<reference evidence="2 3" key="1">
    <citation type="submission" date="2014-04" db="EMBL/GenBank/DDBJ databases">
        <authorList>
            <consortium name="DOE Joint Genome Institute"/>
            <person name="Kuo A."/>
            <person name="Kohler A."/>
            <person name="Nagy L.G."/>
            <person name="Floudas D."/>
            <person name="Copeland A."/>
            <person name="Barry K.W."/>
            <person name="Cichocki N."/>
            <person name="Veneault-Fourrey C."/>
            <person name="LaButti K."/>
            <person name="Lindquist E.A."/>
            <person name="Lipzen A."/>
            <person name="Lundell T."/>
            <person name="Morin E."/>
            <person name="Murat C."/>
            <person name="Sun H."/>
            <person name="Tunlid A."/>
            <person name="Henrissat B."/>
            <person name="Grigoriev I.V."/>
            <person name="Hibbett D.S."/>
            <person name="Martin F."/>
            <person name="Nordberg H.P."/>
            <person name="Cantor M.N."/>
            <person name="Hua S.X."/>
        </authorList>
    </citation>
    <scope>NUCLEOTIDE SEQUENCE [LARGE SCALE GENOMIC DNA]</scope>
    <source>
        <strain evidence="2 3">Foug A</strain>
    </source>
</reference>
<dbReference type="InParanoid" id="A0A0C2ZGY6"/>
<accession>A0A0C2ZGY6</accession>
<feature type="compositionally biased region" description="Polar residues" evidence="1">
    <location>
        <begin position="12"/>
        <end position="32"/>
    </location>
</feature>
<dbReference type="AlphaFoldDB" id="A0A0C2ZGY6"/>
<dbReference type="Proteomes" id="UP000053989">
    <property type="component" value="Unassembled WGS sequence"/>
</dbReference>
<evidence type="ECO:0000313" key="3">
    <source>
        <dbReference type="Proteomes" id="UP000053989"/>
    </source>
</evidence>
<sequence>MAQTAPAPKRIPSSQQIHTSSETSRTLQGPQPSIRILQQTRSWLQKIGPAHAVNRYNCVTTSLLPAVLMKSNIRPSKTKASEDLVHQTSSAPRRTCLSPLDQTVYHKQPEYLSGDAQQVYILTG</sequence>
<dbReference type="HOGENOM" id="CLU_2005278_0_0_1"/>
<proteinExistence type="predicted"/>
<dbReference type="EMBL" id="KN822057">
    <property type="protein sequence ID" value="KIM60923.1"/>
    <property type="molecule type" value="Genomic_DNA"/>
</dbReference>
<feature type="region of interest" description="Disordered" evidence="1">
    <location>
        <begin position="1"/>
        <end position="32"/>
    </location>
</feature>
<gene>
    <name evidence="2" type="ORF">SCLCIDRAFT_1216428</name>
</gene>
<organism evidence="2 3">
    <name type="scientific">Scleroderma citrinum Foug A</name>
    <dbReference type="NCBI Taxonomy" id="1036808"/>
    <lineage>
        <taxon>Eukaryota</taxon>
        <taxon>Fungi</taxon>
        <taxon>Dikarya</taxon>
        <taxon>Basidiomycota</taxon>
        <taxon>Agaricomycotina</taxon>
        <taxon>Agaricomycetes</taxon>
        <taxon>Agaricomycetidae</taxon>
        <taxon>Boletales</taxon>
        <taxon>Sclerodermatineae</taxon>
        <taxon>Sclerodermataceae</taxon>
        <taxon>Scleroderma</taxon>
    </lineage>
</organism>
<keyword evidence="3" id="KW-1185">Reference proteome</keyword>
<evidence type="ECO:0000313" key="2">
    <source>
        <dbReference type="EMBL" id="KIM60923.1"/>
    </source>
</evidence>
<reference evidence="3" key="2">
    <citation type="submission" date="2015-01" db="EMBL/GenBank/DDBJ databases">
        <title>Evolutionary Origins and Diversification of the Mycorrhizal Mutualists.</title>
        <authorList>
            <consortium name="DOE Joint Genome Institute"/>
            <consortium name="Mycorrhizal Genomics Consortium"/>
            <person name="Kohler A."/>
            <person name="Kuo A."/>
            <person name="Nagy L.G."/>
            <person name="Floudas D."/>
            <person name="Copeland A."/>
            <person name="Barry K.W."/>
            <person name="Cichocki N."/>
            <person name="Veneault-Fourrey C."/>
            <person name="LaButti K."/>
            <person name="Lindquist E.A."/>
            <person name="Lipzen A."/>
            <person name="Lundell T."/>
            <person name="Morin E."/>
            <person name="Murat C."/>
            <person name="Riley R."/>
            <person name="Ohm R."/>
            <person name="Sun H."/>
            <person name="Tunlid A."/>
            <person name="Henrissat B."/>
            <person name="Grigoriev I.V."/>
            <person name="Hibbett D.S."/>
            <person name="Martin F."/>
        </authorList>
    </citation>
    <scope>NUCLEOTIDE SEQUENCE [LARGE SCALE GENOMIC DNA]</scope>
    <source>
        <strain evidence="3">Foug A</strain>
    </source>
</reference>